<dbReference type="GO" id="GO:0008233">
    <property type="term" value="F:peptidase activity"/>
    <property type="evidence" value="ECO:0007669"/>
    <property type="project" value="UniProtKB-KW"/>
</dbReference>
<organism evidence="3 4">
    <name type="scientific">Paralimibaculum aggregatum</name>
    <dbReference type="NCBI Taxonomy" id="3036245"/>
    <lineage>
        <taxon>Bacteria</taxon>
        <taxon>Pseudomonadati</taxon>
        <taxon>Pseudomonadota</taxon>
        <taxon>Alphaproteobacteria</taxon>
        <taxon>Rhodobacterales</taxon>
        <taxon>Paracoccaceae</taxon>
        <taxon>Paralimibaculum</taxon>
    </lineage>
</organism>
<dbReference type="SUPFAM" id="SSF50630">
    <property type="entry name" value="Acid proteases"/>
    <property type="match status" value="1"/>
</dbReference>
<comment type="caution">
    <text evidence="3">The sequence shown here is derived from an EMBL/GenBank/DDBJ whole genome shotgun (WGS) entry which is preliminary data.</text>
</comment>
<gene>
    <name evidence="3" type="ORF">LNKW23_48480</name>
</gene>
<reference evidence="3 4" key="1">
    <citation type="submission" date="2023-04" db="EMBL/GenBank/DDBJ databases">
        <title>Marinoamorphus aggregata gen. nov., sp. Nov., isolate from tissue of brittle star Ophioplocus japonicus.</title>
        <authorList>
            <person name="Kawano K."/>
            <person name="Sawayama S."/>
            <person name="Nakagawa S."/>
        </authorList>
    </citation>
    <scope>NUCLEOTIDE SEQUENCE [LARGE SCALE GENOMIC DNA]</scope>
    <source>
        <strain evidence="3 4">NKW23</strain>
    </source>
</reference>
<dbReference type="Gene3D" id="2.40.70.10">
    <property type="entry name" value="Acid Proteases"/>
    <property type="match status" value="1"/>
</dbReference>
<dbReference type="GO" id="GO:0006508">
    <property type="term" value="P:proteolysis"/>
    <property type="evidence" value="ECO:0007669"/>
    <property type="project" value="UniProtKB-KW"/>
</dbReference>
<dbReference type="Proteomes" id="UP001239909">
    <property type="component" value="Unassembled WGS sequence"/>
</dbReference>
<keyword evidence="3" id="KW-0645">Protease</keyword>
<keyword evidence="3" id="KW-0378">Hydrolase</keyword>
<dbReference type="InterPro" id="IPR008503">
    <property type="entry name" value="Asp_endopeptidase"/>
</dbReference>
<dbReference type="Pfam" id="PF05618">
    <property type="entry name" value="Zn_protease"/>
    <property type="match status" value="1"/>
</dbReference>
<dbReference type="RefSeq" id="WP_285675040.1">
    <property type="nucleotide sequence ID" value="NZ_BSYI01000087.1"/>
</dbReference>
<feature type="region of interest" description="Disordered" evidence="1">
    <location>
        <begin position="147"/>
        <end position="168"/>
    </location>
</feature>
<sequence>MKTSPGAKKERRTTEIGWREYVSLPDIGIASMAAKIDTGARTSALHTADHELLELDGERWIEFSVPSRRPSLRTRVRLLDERSIKNTSGIAEQRPVIRTTLILARRKWHIELSLADREEMKFDLILGRTAIRDHSIVVNPGRSFVLGHPGASKKNKEGATNRRIRAPS</sequence>
<name>A0ABQ6LU67_9RHOB</name>
<dbReference type="InterPro" id="IPR021109">
    <property type="entry name" value="Peptidase_aspartic_dom_sf"/>
</dbReference>
<proteinExistence type="predicted"/>
<evidence type="ECO:0000313" key="4">
    <source>
        <dbReference type="Proteomes" id="UP001239909"/>
    </source>
</evidence>
<dbReference type="EMBL" id="BSYI01000087">
    <property type="protein sequence ID" value="GMG85625.1"/>
    <property type="molecule type" value="Genomic_DNA"/>
</dbReference>
<evidence type="ECO:0000256" key="1">
    <source>
        <dbReference type="SAM" id="MobiDB-lite"/>
    </source>
</evidence>
<feature type="domain" description="Retropepsin-like aspartic endopeptidase" evidence="2">
    <location>
        <begin position="16"/>
        <end position="145"/>
    </location>
</feature>
<keyword evidence="4" id="KW-1185">Reference proteome</keyword>
<dbReference type="PANTHER" id="PTHR38037">
    <property type="entry name" value="ZN_PROTEASE DOMAIN-CONTAINING PROTEIN"/>
    <property type="match status" value="1"/>
</dbReference>
<evidence type="ECO:0000259" key="2">
    <source>
        <dbReference type="Pfam" id="PF05618"/>
    </source>
</evidence>
<protein>
    <submittedName>
        <fullName evidence="3">ATP-dependent zinc protease</fullName>
    </submittedName>
</protein>
<accession>A0ABQ6LU67</accession>
<evidence type="ECO:0000313" key="3">
    <source>
        <dbReference type="EMBL" id="GMG85625.1"/>
    </source>
</evidence>
<dbReference type="PANTHER" id="PTHR38037:SF2">
    <property type="entry name" value="ATP-DEPENDENT ZINC PROTEASE DOMAIN-CONTAINING PROTEIN-RELATED"/>
    <property type="match status" value="1"/>
</dbReference>